<keyword evidence="2" id="KW-1185">Reference proteome</keyword>
<protein>
    <submittedName>
        <fullName evidence="1">Uncharacterized protein</fullName>
    </submittedName>
</protein>
<evidence type="ECO:0000313" key="2">
    <source>
        <dbReference type="Proteomes" id="UP000468388"/>
    </source>
</evidence>
<gene>
    <name evidence="1" type="ORF">GO495_04855</name>
</gene>
<dbReference type="Proteomes" id="UP000468388">
    <property type="component" value="Unassembled WGS sequence"/>
</dbReference>
<evidence type="ECO:0000313" key="1">
    <source>
        <dbReference type="EMBL" id="MVT39901.1"/>
    </source>
</evidence>
<proteinExistence type="predicted"/>
<sequence>MKYLRFLPVLLLLILGASCVPPGHARRPPRPPMPPHGVQFNHVVERPVMV</sequence>
<organism evidence="1 2">
    <name type="scientific">Chitinophaga oryziterrae</name>
    <dbReference type="NCBI Taxonomy" id="1031224"/>
    <lineage>
        <taxon>Bacteria</taxon>
        <taxon>Pseudomonadati</taxon>
        <taxon>Bacteroidota</taxon>
        <taxon>Chitinophagia</taxon>
        <taxon>Chitinophagales</taxon>
        <taxon>Chitinophagaceae</taxon>
        <taxon>Chitinophaga</taxon>
    </lineage>
</organism>
<comment type="caution">
    <text evidence="1">The sequence shown here is derived from an EMBL/GenBank/DDBJ whole genome shotgun (WGS) entry which is preliminary data.</text>
</comment>
<dbReference type="EMBL" id="WRXO01000001">
    <property type="protein sequence ID" value="MVT39901.1"/>
    <property type="molecule type" value="Genomic_DNA"/>
</dbReference>
<dbReference type="AlphaFoldDB" id="A0A6N8J5E9"/>
<dbReference type="RefSeq" id="WP_157298546.1">
    <property type="nucleotide sequence ID" value="NZ_BAAAZB010000005.1"/>
</dbReference>
<dbReference type="PROSITE" id="PS51257">
    <property type="entry name" value="PROKAR_LIPOPROTEIN"/>
    <property type="match status" value="1"/>
</dbReference>
<reference evidence="1 2" key="1">
    <citation type="submission" date="2019-12" db="EMBL/GenBank/DDBJ databases">
        <title>The draft genomic sequence of strain Chitinophaga oryziterrae JCM 16595.</title>
        <authorList>
            <person name="Zhang X."/>
        </authorList>
    </citation>
    <scope>NUCLEOTIDE SEQUENCE [LARGE SCALE GENOMIC DNA]</scope>
    <source>
        <strain evidence="1 2">JCM 16595</strain>
    </source>
</reference>
<accession>A0A6N8J5E9</accession>
<name>A0A6N8J5E9_9BACT</name>